<evidence type="ECO:0000256" key="4">
    <source>
        <dbReference type="ARBA" id="ARBA00023015"/>
    </source>
</evidence>
<accession>A0A3N5BT76</accession>
<dbReference type="SMART" id="SM00862">
    <property type="entry name" value="Trans_reg_C"/>
    <property type="match status" value="1"/>
</dbReference>
<dbReference type="Gene3D" id="1.10.10.10">
    <property type="entry name" value="Winged helix-like DNA-binding domain superfamily/Winged helix DNA-binding domain"/>
    <property type="match status" value="1"/>
</dbReference>
<keyword evidence="6" id="KW-0804">Transcription</keyword>
<dbReference type="InterPro" id="IPR039420">
    <property type="entry name" value="WalR-like"/>
</dbReference>
<evidence type="ECO:0000313" key="12">
    <source>
        <dbReference type="EMBL" id="RPF46981.1"/>
    </source>
</evidence>
<dbReference type="Gene3D" id="3.40.50.2300">
    <property type="match status" value="1"/>
</dbReference>
<dbReference type="OrthoDB" id="152576at2"/>
<evidence type="ECO:0000256" key="3">
    <source>
        <dbReference type="ARBA" id="ARBA00023012"/>
    </source>
</evidence>
<evidence type="ECO:0000256" key="6">
    <source>
        <dbReference type="ARBA" id="ARBA00023163"/>
    </source>
</evidence>
<keyword evidence="13" id="KW-1185">Reference proteome</keyword>
<dbReference type="InterPro" id="IPR011006">
    <property type="entry name" value="CheY-like_superfamily"/>
</dbReference>
<dbReference type="CDD" id="cd17574">
    <property type="entry name" value="REC_OmpR"/>
    <property type="match status" value="1"/>
</dbReference>
<dbReference type="InterPro" id="IPR036388">
    <property type="entry name" value="WH-like_DNA-bd_sf"/>
</dbReference>
<evidence type="ECO:0000313" key="13">
    <source>
        <dbReference type="Proteomes" id="UP000282654"/>
    </source>
</evidence>
<comment type="caution">
    <text evidence="12">The sequence shown here is derived from an EMBL/GenBank/DDBJ whole genome shotgun (WGS) entry which is preliminary data.</text>
</comment>
<dbReference type="FunFam" id="1.10.10.10:FF:000018">
    <property type="entry name" value="DNA-binding response regulator ResD"/>
    <property type="match status" value="1"/>
</dbReference>
<dbReference type="GO" id="GO:0006355">
    <property type="term" value="P:regulation of DNA-templated transcription"/>
    <property type="evidence" value="ECO:0007669"/>
    <property type="project" value="InterPro"/>
</dbReference>
<dbReference type="FunFam" id="3.40.50.2300:FF:000001">
    <property type="entry name" value="DNA-binding response regulator PhoB"/>
    <property type="match status" value="1"/>
</dbReference>
<dbReference type="PANTHER" id="PTHR48111:SF21">
    <property type="entry name" value="DNA-BINDING DUAL MASTER TRANSCRIPTIONAL REGULATOR RPAA"/>
    <property type="match status" value="1"/>
</dbReference>
<feature type="domain" description="OmpR/PhoB-type" evidence="11">
    <location>
        <begin position="130"/>
        <end position="228"/>
    </location>
</feature>
<feature type="modified residue" description="4-aspartylphosphate" evidence="8">
    <location>
        <position position="59"/>
    </location>
</feature>
<evidence type="ECO:0000256" key="8">
    <source>
        <dbReference type="PROSITE-ProRule" id="PRU00169"/>
    </source>
</evidence>
<dbReference type="PROSITE" id="PS50110">
    <property type="entry name" value="RESPONSE_REGULATORY"/>
    <property type="match status" value="1"/>
</dbReference>
<dbReference type="InterPro" id="IPR001867">
    <property type="entry name" value="OmpR/PhoB-type_DNA-bd"/>
</dbReference>
<evidence type="ECO:0000256" key="2">
    <source>
        <dbReference type="ARBA" id="ARBA00022553"/>
    </source>
</evidence>
<dbReference type="Pfam" id="PF00486">
    <property type="entry name" value="Trans_reg_C"/>
    <property type="match status" value="1"/>
</dbReference>
<dbReference type="InterPro" id="IPR001789">
    <property type="entry name" value="Sig_transdc_resp-reg_receiver"/>
</dbReference>
<dbReference type="PROSITE" id="PS51755">
    <property type="entry name" value="OMPR_PHOB"/>
    <property type="match status" value="1"/>
</dbReference>
<dbReference type="AlphaFoldDB" id="A0A3N5BT76"/>
<dbReference type="EMBL" id="RKRE01000002">
    <property type="protein sequence ID" value="RPF46981.1"/>
    <property type="molecule type" value="Genomic_DNA"/>
</dbReference>
<dbReference type="GO" id="GO:0032993">
    <property type="term" value="C:protein-DNA complex"/>
    <property type="evidence" value="ECO:0007669"/>
    <property type="project" value="TreeGrafter"/>
</dbReference>
<dbReference type="Gene3D" id="6.10.250.690">
    <property type="match status" value="1"/>
</dbReference>
<evidence type="ECO:0000256" key="9">
    <source>
        <dbReference type="PROSITE-ProRule" id="PRU01091"/>
    </source>
</evidence>
<evidence type="ECO:0000256" key="7">
    <source>
        <dbReference type="ARBA" id="ARBA00024867"/>
    </source>
</evidence>
<dbReference type="SUPFAM" id="SSF52172">
    <property type="entry name" value="CheY-like"/>
    <property type="match status" value="1"/>
</dbReference>
<dbReference type="CDD" id="cd00383">
    <property type="entry name" value="trans_reg_C"/>
    <property type="match status" value="1"/>
</dbReference>
<dbReference type="Pfam" id="PF00072">
    <property type="entry name" value="Response_reg"/>
    <property type="match status" value="1"/>
</dbReference>
<protein>
    <recommendedName>
        <fullName evidence="1">Stage 0 sporulation protein A homolog</fullName>
    </recommendedName>
</protein>
<dbReference type="Proteomes" id="UP000282654">
    <property type="component" value="Unassembled WGS sequence"/>
</dbReference>
<dbReference type="GO" id="GO:0000976">
    <property type="term" value="F:transcription cis-regulatory region binding"/>
    <property type="evidence" value="ECO:0007669"/>
    <property type="project" value="TreeGrafter"/>
</dbReference>
<evidence type="ECO:0000259" key="11">
    <source>
        <dbReference type="PROSITE" id="PS51755"/>
    </source>
</evidence>
<dbReference type="GO" id="GO:0005829">
    <property type="term" value="C:cytosol"/>
    <property type="evidence" value="ECO:0007669"/>
    <property type="project" value="TreeGrafter"/>
</dbReference>
<keyword evidence="2 8" id="KW-0597">Phosphoprotein</keyword>
<evidence type="ECO:0000259" key="10">
    <source>
        <dbReference type="PROSITE" id="PS50110"/>
    </source>
</evidence>
<proteinExistence type="predicted"/>
<dbReference type="SMART" id="SM00448">
    <property type="entry name" value="REC"/>
    <property type="match status" value="1"/>
</dbReference>
<evidence type="ECO:0000256" key="1">
    <source>
        <dbReference type="ARBA" id="ARBA00018672"/>
    </source>
</evidence>
<comment type="function">
    <text evidence="7">May play the central regulatory role in sporulation. It may be an element of the effector pathway responsible for the activation of sporulation genes in response to nutritional stress. Spo0A may act in concert with spo0H (a sigma factor) to control the expression of some genes that are critical to the sporulation process.</text>
</comment>
<feature type="DNA-binding region" description="OmpR/PhoB-type" evidence="9">
    <location>
        <begin position="130"/>
        <end position="228"/>
    </location>
</feature>
<organism evidence="12 13">
    <name type="scientific">Thermodesulfitimonas autotrophica</name>
    <dbReference type="NCBI Taxonomy" id="1894989"/>
    <lineage>
        <taxon>Bacteria</taxon>
        <taxon>Bacillati</taxon>
        <taxon>Bacillota</taxon>
        <taxon>Clostridia</taxon>
        <taxon>Thermoanaerobacterales</taxon>
        <taxon>Thermoanaerobacteraceae</taxon>
        <taxon>Thermodesulfitimonas</taxon>
    </lineage>
</organism>
<gene>
    <name evidence="12" type="ORF">EDD75_1248</name>
</gene>
<feature type="domain" description="Response regulatory" evidence="10">
    <location>
        <begin position="8"/>
        <end position="123"/>
    </location>
</feature>
<dbReference type="PANTHER" id="PTHR48111">
    <property type="entry name" value="REGULATOR OF RPOS"/>
    <property type="match status" value="1"/>
</dbReference>
<dbReference type="RefSeq" id="WP_123929576.1">
    <property type="nucleotide sequence ID" value="NZ_DAITJO010000106.1"/>
</dbReference>
<keyword evidence="3" id="KW-0902">Two-component regulatory system</keyword>
<keyword evidence="4" id="KW-0805">Transcription regulation</keyword>
<sequence>MRLETGGVILVVEDDQNVAELIRLYLENQGYRVVLSGSGADALRLLEKEVNDLQAVILDLMLPGIDGWEVCRQIRRGSPLPIIILTAKGELSDKLRGFDLGADDYVVKPFDPLELVARVKAVLRRAKSLSRRVELPDLVVDLDSYTVTVAGQLVDLTPRETELLYFLASQPGRVLTRELLLQRVWGFEFPGNTRTVDVHINRLREKLEGLAHSWQIKTVWGVGYKFVLGDKNEPDF</sequence>
<dbReference type="GO" id="GO:0000156">
    <property type="term" value="F:phosphorelay response regulator activity"/>
    <property type="evidence" value="ECO:0007669"/>
    <property type="project" value="TreeGrafter"/>
</dbReference>
<evidence type="ECO:0000256" key="5">
    <source>
        <dbReference type="ARBA" id="ARBA00023125"/>
    </source>
</evidence>
<reference evidence="12 13" key="1">
    <citation type="submission" date="2018-11" db="EMBL/GenBank/DDBJ databases">
        <title>Genomic Encyclopedia of Type Strains, Phase IV (KMG-IV): sequencing the most valuable type-strain genomes for metagenomic binning, comparative biology and taxonomic classification.</title>
        <authorList>
            <person name="Goeker M."/>
        </authorList>
    </citation>
    <scope>NUCLEOTIDE SEQUENCE [LARGE SCALE GENOMIC DNA]</scope>
    <source>
        <strain evidence="12 13">DSM 102936</strain>
    </source>
</reference>
<name>A0A3N5BT76_9THEO</name>
<keyword evidence="5 9" id="KW-0238">DNA-binding</keyword>